<dbReference type="PANTHER" id="PTHR32552">
    <property type="entry name" value="FERRICHROME IRON RECEPTOR-RELATED"/>
    <property type="match status" value="1"/>
</dbReference>
<dbReference type="InterPro" id="IPR039426">
    <property type="entry name" value="TonB-dep_rcpt-like"/>
</dbReference>
<keyword evidence="4" id="KW-0410">Iron transport</keyword>
<proteinExistence type="inferred from homology"/>
<dbReference type="SUPFAM" id="SSF56935">
    <property type="entry name" value="Porins"/>
    <property type="match status" value="1"/>
</dbReference>
<dbReference type="PANTHER" id="PTHR32552:SF68">
    <property type="entry name" value="FERRICHROME OUTER MEMBRANE TRANSPORTER_PHAGE RECEPTOR"/>
    <property type="match status" value="1"/>
</dbReference>
<keyword evidence="16" id="KW-0675">Receptor</keyword>
<gene>
    <name evidence="16" type="ORF">GCM10008106_08730</name>
</gene>
<reference evidence="16" key="1">
    <citation type="journal article" date="2014" name="Int. J. Syst. Evol. Microbiol.">
        <title>Complete genome sequence of Corynebacterium casei LMG S-19264T (=DSM 44701T), isolated from a smear-ripened cheese.</title>
        <authorList>
            <consortium name="US DOE Joint Genome Institute (JGI-PGF)"/>
            <person name="Walter F."/>
            <person name="Albersmeier A."/>
            <person name="Kalinowski J."/>
            <person name="Ruckert C."/>
        </authorList>
    </citation>
    <scope>NUCLEOTIDE SEQUENCE</scope>
    <source>
        <strain evidence="16">KCTC 23224</strain>
    </source>
</reference>
<evidence type="ECO:0000256" key="8">
    <source>
        <dbReference type="ARBA" id="ARBA00023065"/>
    </source>
</evidence>
<evidence type="ECO:0000256" key="2">
    <source>
        <dbReference type="ARBA" id="ARBA00022448"/>
    </source>
</evidence>
<dbReference type="InterPro" id="IPR012910">
    <property type="entry name" value="Plug_dom"/>
</dbReference>
<dbReference type="InterPro" id="IPR008969">
    <property type="entry name" value="CarboxyPept-like_regulatory"/>
</dbReference>
<dbReference type="SUPFAM" id="SSF49464">
    <property type="entry name" value="Carboxypeptidase regulatory domain-like"/>
    <property type="match status" value="1"/>
</dbReference>
<evidence type="ECO:0000256" key="3">
    <source>
        <dbReference type="ARBA" id="ARBA00022452"/>
    </source>
</evidence>
<keyword evidence="3" id="KW-1134">Transmembrane beta strand</keyword>
<comment type="similarity">
    <text evidence="12">Belongs to the TonB-dependent receptor family.</text>
</comment>
<keyword evidence="5" id="KW-0812">Transmembrane</keyword>
<keyword evidence="9 12" id="KW-0798">TonB box</keyword>
<comment type="caution">
    <text evidence="16">The sequence shown here is derived from an EMBL/GenBank/DDBJ whole genome shotgun (WGS) entry which is preliminary data.</text>
</comment>
<dbReference type="GO" id="GO:0009279">
    <property type="term" value="C:cell outer membrane"/>
    <property type="evidence" value="ECO:0007669"/>
    <property type="project" value="UniProtKB-SubCell"/>
</dbReference>
<reference evidence="16" key="2">
    <citation type="submission" date="2020-09" db="EMBL/GenBank/DDBJ databases">
        <authorList>
            <person name="Sun Q."/>
            <person name="Kim S."/>
        </authorList>
    </citation>
    <scope>NUCLEOTIDE SEQUENCE</scope>
    <source>
        <strain evidence="16">KCTC 23224</strain>
    </source>
</reference>
<evidence type="ECO:0000256" key="13">
    <source>
        <dbReference type="SAM" id="SignalP"/>
    </source>
</evidence>
<dbReference type="Proteomes" id="UP000642809">
    <property type="component" value="Unassembled WGS sequence"/>
</dbReference>
<keyword evidence="7" id="KW-0408">Iron</keyword>
<dbReference type="GO" id="GO:0015344">
    <property type="term" value="F:siderophore uptake transmembrane transporter activity"/>
    <property type="evidence" value="ECO:0007669"/>
    <property type="project" value="TreeGrafter"/>
</dbReference>
<evidence type="ECO:0000256" key="5">
    <source>
        <dbReference type="ARBA" id="ARBA00022692"/>
    </source>
</evidence>
<feature type="signal peptide" evidence="13">
    <location>
        <begin position="1"/>
        <end position="18"/>
    </location>
</feature>
<name>A0A8J3G4D6_9BACT</name>
<evidence type="ECO:0000259" key="14">
    <source>
        <dbReference type="Pfam" id="PF00593"/>
    </source>
</evidence>
<dbReference type="Pfam" id="PF13715">
    <property type="entry name" value="CarbopepD_reg_2"/>
    <property type="match status" value="1"/>
</dbReference>
<evidence type="ECO:0000313" key="16">
    <source>
        <dbReference type="EMBL" id="GHB30107.1"/>
    </source>
</evidence>
<dbReference type="Pfam" id="PF00593">
    <property type="entry name" value="TonB_dep_Rec_b-barrel"/>
    <property type="match status" value="1"/>
</dbReference>
<keyword evidence="6 13" id="KW-0732">Signal</keyword>
<keyword evidence="17" id="KW-1185">Reference proteome</keyword>
<sequence>MKKLLMICLWALVSSAQAQFSISGKVINEQKEPLPGANVFISSLELGAVASTDGTFQLPSVPKGSLILEVSFIGYQTQRKTIELSENLQLNFTLVESAMLSEAVMVRAIRADKLAPITQKTIENQELNEVFNGQDGAFVLETLAPSIQANSESGTRFTNYGTMRMRGIDQRRINITLNGVPLNDMIDQGVFFSNFTDFTNSVESIQVQRGVGTSTNGTASYAGSISYESVRLNVDAPETTVSLLGGSFNTWQGSAEVKTGLLPNKMAFYSRVSMTTSDGFRDHSGTDSYSFFFSGGYFGDKDIIRFTGFNGRTKNQLSYVPVPISLARENPRTNLNFRDDRDDFGQSFAQVEHIRTVSKNTTLTSSIYYGGAGGDFPFGFVDGEQFVQINYPLFNNHYGVMSYLQHANNTWDVSTGIHAYTFRRRNIEQLVPNFATPYYEDSSVKDEFSAFAKASYTHSNWMFFGDLQARFVNLQLTPDTQFLGEERTIPLYSWQFLNPKVGLTYQINPLQNVYGSFGRTGREPNRSDFLGGVQINAGNIDFLQDQNNVRAEFVNNYEFGYRIATARTNAQVNFFYMDFENEIAPIGAFVDQFFIQLFANQEDSYRRGVEFDWSSKLSDKWRLLGNATYMRSVISRYQPEGSAEVFNNIRTPFSPDVFVNARLQYSPLKRLQVEFHTRYVGDSFTELTNNPDFVLPAYWVNNLRLSTKIGKHYSFEVEVNNLFNELYFTDGAPVGNELSVFAQAPRHFFGRFTAKF</sequence>
<dbReference type="Gene3D" id="2.170.130.10">
    <property type="entry name" value="TonB-dependent receptor, plug domain"/>
    <property type="match status" value="1"/>
</dbReference>
<evidence type="ECO:0000256" key="7">
    <source>
        <dbReference type="ARBA" id="ARBA00023004"/>
    </source>
</evidence>
<evidence type="ECO:0000256" key="9">
    <source>
        <dbReference type="ARBA" id="ARBA00023077"/>
    </source>
</evidence>
<dbReference type="AlphaFoldDB" id="A0A8J3G4D6"/>
<evidence type="ECO:0000256" key="11">
    <source>
        <dbReference type="ARBA" id="ARBA00023237"/>
    </source>
</evidence>
<feature type="chain" id="PRO_5035324620" evidence="13">
    <location>
        <begin position="19"/>
        <end position="756"/>
    </location>
</feature>
<evidence type="ECO:0000256" key="1">
    <source>
        <dbReference type="ARBA" id="ARBA00004571"/>
    </source>
</evidence>
<comment type="subcellular location">
    <subcellularLocation>
        <location evidence="1">Cell outer membrane</location>
        <topology evidence="1">Multi-pass membrane protein</topology>
    </subcellularLocation>
</comment>
<evidence type="ECO:0000256" key="6">
    <source>
        <dbReference type="ARBA" id="ARBA00022729"/>
    </source>
</evidence>
<accession>A0A8J3G4D6</accession>
<keyword evidence="8" id="KW-0406">Ion transport</keyword>
<dbReference type="EMBL" id="BMYF01000004">
    <property type="protein sequence ID" value="GHB30107.1"/>
    <property type="molecule type" value="Genomic_DNA"/>
</dbReference>
<feature type="domain" description="TonB-dependent receptor-like beta-barrel" evidence="14">
    <location>
        <begin position="279"/>
        <end position="722"/>
    </location>
</feature>
<dbReference type="InterPro" id="IPR036942">
    <property type="entry name" value="Beta-barrel_TonB_sf"/>
</dbReference>
<evidence type="ECO:0000259" key="15">
    <source>
        <dbReference type="Pfam" id="PF07715"/>
    </source>
</evidence>
<dbReference type="RefSeq" id="WP_189579246.1">
    <property type="nucleotide sequence ID" value="NZ_BMYF01000004.1"/>
</dbReference>
<feature type="domain" description="TonB-dependent receptor plug" evidence="15">
    <location>
        <begin position="116"/>
        <end position="223"/>
    </location>
</feature>
<keyword evidence="11" id="KW-0998">Cell outer membrane</keyword>
<evidence type="ECO:0000313" key="17">
    <source>
        <dbReference type="Proteomes" id="UP000642809"/>
    </source>
</evidence>
<dbReference type="InterPro" id="IPR000531">
    <property type="entry name" value="Beta-barrel_TonB"/>
</dbReference>
<dbReference type="InterPro" id="IPR037066">
    <property type="entry name" value="Plug_dom_sf"/>
</dbReference>
<evidence type="ECO:0000256" key="10">
    <source>
        <dbReference type="ARBA" id="ARBA00023136"/>
    </source>
</evidence>
<organism evidence="16 17">
    <name type="scientific">Mongoliitalea lutea</name>
    <dbReference type="NCBI Taxonomy" id="849756"/>
    <lineage>
        <taxon>Bacteria</taxon>
        <taxon>Pseudomonadati</taxon>
        <taxon>Bacteroidota</taxon>
        <taxon>Cytophagia</taxon>
        <taxon>Cytophagales</taxon>
        <taxon>Cyclobacteriaceae</taxon>
        <taxon>Mongoliitalea</taxon>
    </lineage>
</organism>
<dbReference type="Gene3D" id="2.60.40.1120">
    <property type="entry name" value="Carboxypeptidase-like, regulatory domain"/>
    <property type="match status" value="1"/>
</dbReference>
<dbReference type="Pfam" id="PF07715">
    <property type="entry name" value="Plug"/>
    <property type="match status" value="1"/>
</dbReference>
<keyword evidence="10 12" id="KW-0472">Membrane</keyword>
<evidence type="ECO:0000256" key="4">
    <source>
        <dbReference type="ARBA" id="ARBA00022496"/>
    </source>
</evidence>
<dbReference type="Gene3D" id="2.40.170.20">
    <property type="entry name" value="TonB-dependent receptor, beta-barrel domain"/>
    <property type="match status" value="1"/>
</dbReference>
<evidence type="ECO:0000256" key="12">
    <source>
        <dbReference type="RuleBase" id="RU003357"/>
    </source>
</evidence>
<protein>
    <submittedName>
        <fullName evidence="16">TonB-dependent receptor</fullName>
    </submittedName>
</protein>
<keyword evidence="2" id="KW-0813">Transport</keyword>